<organism evidence="1 2">
    <name type="scientific">Smallanthus sonchifolius</name>
    <dbReference type="NCBI Taxonomy" id="185202"/>
    <lineage>
        <taxon>Eukaryota</taxon>
        <taxon>Viridiplantae</taxon>
        <taxon>Streptophyta</taxon>
        <taxon>Embryophyta</taxon>
        <taxon>Tracheophyta</taxon>
        <taxon>Spermatophyta</taxon>
        <taxon>Magnoliopsida</taxon>
        <taxon>eudicotyledons</taxon>
        <taxon>Gunneridae</taxon>
        <taxon>Pentapetalae</taxon>
        <taxon>asterids</taxon>
        <taxon>campanulids</taxon>
        <taxon>Asterales</taxon>
        <taxon>Asteraceae</taxon>
        <taxon>Asteroideae</taxon>
        <taxon>Heliantheae alliance</taxon>
        <taxon>Millerieae</taxon>
        <taxon>Smallanthus</taxon>
    </lineage>
</organism>
<dbReference type="EMBL" id="CM042027">
    <property type="protein sequence ID" value="KAI3802720.1"/>
    <property type="molecule type" value="Genomic_DNA"/>
</dbReference>
<reference evidence="1 2" key="2">
    <citation type="journal article" date="2022" name="Mol. Ecol. Resour.">
        <title>The genomes of chicory, endive, great burdock and yacon provide insights into Asteraceae paleo-polyploidization history and plant inulin production.</title>
        <authorList>
            <person name="Fan W."/>
            <person name="Wang S."/>
            <person name="Wang H."/>
            <person name="Wang A."/>
            <person name="Jiang F."/>
            <person name="Liu H."/>
            <person name="Zhao H."/>
            <person name="Xu D."/>
            <person name="Zhang Y."/>
        </authorList>
    </citation>
    <scope>NUCLEOTIDE SEQUENCE [LARGE SCALE GENOMIC DNA]</scope>
    <source>
        <strain evidence="2">cv. Yunnan</strain>
        <tissue evidence="1">Leaves</tissue>
    </source>
</reference>
<gene>
    <name evidence="1" type="ORF">L1987_30861</name>
</gene>
<evidence type="ECO:0000313" key="1">
    <source>
        <dbReference type="EMBL" id="KAI3802720.1"/>
    </source>
</evidence>
<proteinExistence type="predicted"/>
<name>A0ACB9I5E5_9ASTR</name>
<sequence length="352" mass="40748">MEKLKISYDGLKDVEKELFLDIACFFRGKQTYEAIEIFEACDFHPEIGIEVLRQKGLITIVDNSFCGNTFDMHDLVEEMGHYIIIRGEYPKNPKKHSRVWKHEEIKDMFFGDAIMENDNIEVLTYNSYSDEDSSHLSKIVSNMKKLRWLSVTTSYEDCDEGPTFLSNELRNDIENGCAILQLEGVKVVKEFRPPLVRGRRCRLHLPENWSNDFCGFLMCAVFTNYPHTCPWISMFGIDTKDDVNWLESDSDSQDDVVWDESHRDGYCTCTWVGYVSFGSLKLTTWWDQTYEVLSFSNGNMYCTGFGVRLVSKKSKGRLTEKSRASSSHYTPKFKIKDDSVTGLVITLSFYDE</sequence>
<keyword evidence="2" id="KW-1185">Reference proteome</keyword>
<reference evidence="2" key="1">
    <citation type="journal article" date="2022" name="Mol. Ecol. Resour.">
        <title>The genomes of chicory, endive, great burdock and yacon provide insights into Asteraceae palaeo-polyploidization history and plant inulin production.</title>
        <authorList>
            <person name="Fan W."/>
            <person name="Wang S."/>
            <person name="Wang H."/>
            <person name="Wang A."/>
            <person name="Jiang F."/>
            <person name="Liu H."/>
            <person name="Zhao H."/>
            <person name="Xu D."/>
            <person name="Zhang Y."/>
        </authorList>
    </citation>
    <scope>NUCLEOTIDE SEQUENCE [LARGE SCALE GENOMIC DNA]</scope>
    <source>
        <strain evidence="2">cv. Yunnan</strain>
    </source>
</reference>
<accession>A0ACB9I5E5</accession>
<comment type="caution">
    <text evidence="1">The sequence shown here is derived from an EMBL/GenBank/DDBJ whole genome shotgun (WGS) entry which is preliminary data.</text>
</comment>
<evidence type="ECO:0000313" key="2">
    <source>
        <dbReference type="Proteomes" id="UP001056120"/>
    </source>
</evidence>
<dbReference type="Proteomes" id="UP001056120">
    <property type="component" value="Linkage Group LG10"/>
</dbReference>
<protein>
    <submittedName>
        <fullName evidence="1">Uncharacterized protein</fullName>
    </submittedName>
</protein>